<reference evidence="2" key="2">
    <citation type="submission" date="2020-09" db="EMBL/GenBank/DDBJ databases">
        <authorList>
            <person name="Sun Q."/>
            <person name="Zhou Y."/>
        </authorList>
    </citation>
    <scope>NUCLEOTIDE SEQUENCE</scope>
    <source>
        <strain evidence="2">CGMCC 1.8984</strain>
    </source>
</reference>
<evidence type="ECO:0000256" key="1">
    <source>
        <dbReference type="SAM" id="Phobius"/>
    </source>
</evidence>
<dbReference type="EMBL" id="BMMD01000022">
    <property type="protein sequence ID" value="GGJ90740.1"/>
    <property type="molecule type" value="Genomic_DNA"/>
</dbReference>
<gene>
    <name evidence="2" type="ORF">GCM10011372_31620</name>
</gene>
<evidence type="ECO:0000313" key="3">
    <source>
        <dbReference type="Proteomes" id="UP000636956"/>
    </source>
</evidence>
<evidence type="ECO:0000313" key="2">
    <source>
        <dbReference type="EMBL" id="GGJ90740.1"/>
    </source>
</evidence>
<feature type="transmembrane region" description="Helical" evidence="1">
    <location>
        <begin position="117"/>
        <end position="139"/>
    </location>
</feature>
<feature type="transmembrane region" description="Helical" evidence="1">
    <location>
        <begin position="93"/>
        <end position="111"/>
    </location>
</feature>
<dbReference type="Proteomes" id="UP000636956">
    <property type="component" value="Unassembled WGS sequence"/>
</dbReference>
<feature type="transmembrane region" description="Helical" evidence="1">
    <location>
        <begin position="20"/>
        <end position="42"/>
    </location>
</feature>
<dbReference type="RefSeq" id="WP_188744372.1">
    <property type="nucleotide sequence ID" value="NZ_BAABFW010000012.1"/>
</dbReference>
<name>A0A917PTN0_9MICO</name>
<protein>
    <submittedName>
        <fullName evidence="2">Uncharacterized protein</fullName>
    </submittedName>
</protein>
<proteinExistence type="predicted"/>
<reference evidence="2" key="1">
    <citation type="journal article" date="2014" name="Int. J. Syst. Evol. Microbiol.">
        <title>Complete genome sequence of Corynebacterium casei LMG S-19264T (=DSM 44701T), isolated from a smear-ripened cheese.</title>
        <authorList>
            <consortium name="US DOE Joint Genome Institute (JGI-PGF)"/>
            <person name="Walter F."/>
            <person name="Albersmeier A."/>
            <person name="Kalinowski J."/>
            <person name="Ruckert C."/>
        </authorList>
    </citation>
    <scope>NUCLEOTIDE SEQUENCE</scope>
    <source>
        <strain evidence="2">CGMCC 1.8984</strain>
    </source>
</reference>
<accession>A0A917PTN0</accession>
<keyword evidence="1" id="KW-0812">Transmembrane</keyword>
<feature type="transmembrane region" description="Helical" evidence="1">
    <location>
        <begin position="160"/>
        <end position="180"/>
    </location>
</feature>
<comment type="caution">
    <text evidence="2">The sequence shown here is derived from an EMBL/GenBank/DDBJ whole genome shotgun (WGS) entry which is preliminary data.</text>
</comment>
<keyword evidence="1" id="KW-1133">Transmembrane helix</keyword>
<keyword evidence="1" id="KW-0472">Membrane</keyword>
<dbReference type="AlphaFoldDB" id="A0A917PTN0"/>
<sequence>MTMTLKVKQRRQQRRRAVGYVLITGGWAATIWVSTLLAPPPWLHTTALFVHLASLVVGLGAVLMVEWHALLWATEWRTVRDLRQVDVTLKPPIWAGLIGLLASGALLQPDLEAPTTIVKLLAVLVVSLNGVALTQWTAYLGRFPRKMRFRALPRRARIRFIATAVVSQLAWWTAVTIGMLNSTT</sequence>
<organism evidence="2 3">
    <name type="scientific">Agromyces bauzanensis</name>
    <dbReference type="NCBI Taxonomy" id="1308924"/>
    <lineage>
        <taxon>Bacteria</taxon>
        <taxon>Bacillati</taxon>
        <taxon>Actinomycetota</taxon>
        <taxon>Actinomycetes</taxon>
        <taxon>Micrococcales</taxon>
        <taxon>Microbacteriaceae</taxon>
        <taxon>Agromyces</taxon>
    </lineage>
</organism>
<feature type="transmembrane region" description="Helical" evidence="1">
    <location>
        <begin position="48"/>
        <end position="72"/>
    </location>
</feature>
<keyword evidence="3" id="KW-1185">Reference proteome</keyword>